<dbReference type="InterPro" id="IPR013520">
    <property type="entry name" value="Ribonucl_H"/>
</dbReference>
<keyword evidence="1" id="KW-0540">Nuclease</keyword>
<organism evidence="5 6">
    <name type="scientific">Saliniradius amylolyticus</name>
    <dbReference type="NCBI Taxonomy" id="2183582"/>
    <lineage>
        <taxon>Bacteria</taxon>
        <taxon>Pseudomonadati</taxon>
        <taxon>Pseudomonadota</taxon>
        <taxon>Gammaproteobacteria</taxon>
        <taxon>Alteromonadales</taxon>
        <taxon>Alteromonadaceae</taxon>
        <taxon>Saliniradius</taxon>
    </lineage>
</organism>
<dbReference type="GO" id="GO:0000175">
    <property type="term" value="F:3'-5'-RNA exonuclease activity"/>
    <property type="evidence" value="ECO:0007669"/>
    <property type="project" value="InterPro"/>
</dbReference>
<keyword evidence="2" id="KW-0378">Hydrolase</keyword>
<dbReference type="Proteomes" id="UP000245728">
    <property type="component" value="Chromosome"/>
</dbReference>
<dbReference type="InterPro" id="IPR047201">
    <property type="entry name" value="ERI-1_3'hExo-like"/>
</dbReference>
<proteinExistence type="predicted"/>
<dbReference type="RefSeq" id="WP_162558525.1">
    <property type="nucleotide sequence ID" value="NZ_CP029347.1"/>
</dbReference>
<dbReference type="CDD" id="cd06133">
    <property type="entry name" value="ERI-1_3'hExo_like"/>
    <property type="match status" value="1"/>
</dbReference>
<keyword evidence="6" id="KW-1185">Reference proteome</keyword>
<evidence type="ECO:0000256" key="1">
    <source>
        <dbReference type="ARBA" id="ARBA00022722"/>
    </source>
</evidence>
<dbReference type="Pfam" id="PF00929">
    <property type="entry name" value="RNase_T"/>
    <property type="match status" value="1"/>
</dbReference>
<dbReference type="GO" id="GO:0006259">
    <property type="term" value="P:DNA metabolic process"/>
    <property type="evidence" value="ECO:0007669"/>
    <property type="project" value="UniProtKB-ARBA"/>
</dbReference>
<evidence type="ECO:0000256" key="3">
    <source>
        <dbReference type="ARBA" id="ARBA00022839"/>
    </source>
</evidence>
<gene>
    <name evidence="5" type="ORF">HMF8227_01330</name>
</gene>
<evidence type="ECO:0000256" key="2">
    <source>
        <dbReference type="ARBA" id="ARBA00022801"/>
    </source>
</evidence>
<accession>A0A2S2E2E0</accession>
<dbReference type="InterPro" id="IPR012337">
    <property type="entry name" value="RNaseH-like_sf"/>
</dbReference>
<dbReference type="InterPro" id="IPR051274">
    <property type="entry name" value="3-5_Exoribonuclease"/>
</dbReference>
<dbReference type="GO" id="GO:0003676">
    <property type="term" value="F:nucleic acid binding"/>
    <property type="evidence" value="ECO:0007669"/>
    <property type="project" value="InterPro"/>
</dbReference>
<dbReference type="KEGG" id="salh:HMF8227_01330"/>
<name>A0A2S2E2E0_9ALTE</name>
<reference evidence="5 6" key="1">
    <citation type="submission" date="2018-05" db="EMBL/GenBank/DDBJ databases">
        <title>Salinimonas sp. HMF8227 Genome sequencing and assembly.</title>
        <authorList>
            <person name="Kang H."/>
            <person name="Kang J."/>
            <person name="Cha I."/>
            <person name="Kim H."/>
            <person name="Joh K."/>
        </authorList>
    </citation>
    <scope>NUCLEOTIDE SEQUENCE [LARGE SCALE GENOMIC DNA]</scope>
    <source>
        <strain evidence="5 6">HMF8227</strain>
    </source>
</reference>
<evidence type="ECO:0000313" key="5">
    <source>
        <dbReference type="EMBL" id="AWL11808.1"/>
    </source>
</evidence>
<dbReference type="InterPro" id="IPR036397">
    <property type="entry name" value="RNaseH_sf"/>
</dbReference>
<dbReference type="EMBL" id="CP029347">
    <property type="protein sequence ID" value="AWL11808.1"/>
    <property type="molecule type" value="Genomic_DNA"/>
</dbReference>
<dbReference type="PANTHER" id="PTHR23044">
    <property type="entry name" value="3'-5' EXONUCLEASE ERI1-RELATED"/>
    <property type="match status" value="1"/>
</dbReference>
<evidence type="ECO:0000313" key="6">
    <source>
        <dbReference type="Proteomes" id="UP000245728"/>
    </source>
</evidence>
<dbReference type="PANTHER" id="PTHR23044:SF61">
    <property type="entry name" value="3'-5' EXORIBONUCLEASE 1-RELATED"/>
    <property type="match status" value="1"/>
</dbReference>
<dbReference type="AlphaFoldDB" id="A0A2S2E2E0"/>
<evidence type="ECO:0000259" key="4">
    <source>
        <dbReference type="SMART" id="SM00479"/>
    </source>
</evidence>
<protein>
    <recommendedName>
        <fullName evidence="4">Exonuclease domain-containing protein</fullName>
    </recommendedName>
</protein>
<keyword evidence="3" id="KW-0269">Exonuclease</keyword>
<dbReference type="SUPFAM" id="SSF53098">
    <property type="entry name" value="Ribonuclease H-like"/>
    <property type="match status" value="1"/>
</dbReference>
<feature type="domain" description="Exonuclease" evidence="4">
    <location>
        <begin position="3"/>
        <end position="189"/>
    </location>
</feature>
<dbReference type="Gene3D" id="3.30.420.10">
    <property type="entry name" value="Ribonuclease H-like superfamily/Ribonuclease H"/>
    <property type="match status" value="1"/>
</dbReference>
<sequence length="198" mass="22201">MPPIVLFDTEFTAWPGSRERNWRGPGEHREVIQLAALKIDYISEGIQIEQSFNELVCPAINPTLSDYIVDLTGITQHALENHGVDYASALKAFHQFTEQGQLRCFCWGKDDEVLMENARLLSLPQPEFGGGFENLMDVFNRAGIAVNDVCSGDLHKVFQLPLKGEAHNALHDVRSMAVSLEHILAQGLLDWSELTQTR</sequence>
<dbReference type="SMART" id="SM00479">
    <property type="entry name" value="EXOIII"/>
    <property type="match status" value="1"/>
</dbReference>